<dbReference type="SUPFAM" id="SSF58069">
    <property type="entry name" value="Virus ectodomain"/>
    <property type="match status" value="1"/>
</dbReference>
<dbReference type="PANTHER" id="PTHR34313:SF2">
    <property type="entry name" value="ENDOGENOUS RETROVIRUS GROUP K MEMBER 21 ENV POLYPROTEIN-LIKE"/>
    <property type="match status" value="1"/>
</dbReference>
<dbReference type="InterPro" id="IPR007110">
    <property type="entry name" value="Ig-like_dom"/>
</dbReference>
<feature type="transmembrane region" description="Helical" evidence="2">
    <location>
        <begin position="436"/>
        <end position="461"/>
    </location>
</feature>
<dbReference type="RefSeq" id="XP_022426669.1">
    <property type="nucleotide sequence ID" value="XM_022570961.2"/>
</dbReference>
<dbReference type="PANTHER" id="PTHR34313">
    <property type="entry name" value="ENDOGENOUS RETROVIRUS GROUP K MEMBER 113 ENV POLYPROTEIN-RELATED"/>
    <property type="match status" value="1"/>
</dbReference>
<dbReference type="Pfam" id="PF00517">
    <property type="entry name" value="GP41"/>
    <property type="match status" value="1"/>
</dbReference>
<dbReference type="InterPro" id="IPR003598">
    <property type="entry name" value="Ig_sub2"/>
</dbReference>
<dbReference type="KEGG" id="dle:111173406"/>
<dbReference type="InterPro" id="IPR003599">
    <property type="entry name" value="Ig_sub"/>
</dbReference>
<evidence type="ECO:0000313" key="5">
    <source>
        <dbReference type="RefSeq" id="XP_022426669.1"/>
    </source>
</evidence>
<evidence type="ECO:0000256" key="2">
    <source>
        <dbReference type="SAM" id="Phobius"/>
    </source>
</evidence>
<dbReference type="AlphaFoldDB" id="A0A2Y9MW79"/>
<dbReference type="InterPro" id="IPR013783">
    <property type="entry name" value="Ig-like_fold"/>
</dbReference>
<dbReference type="SUPFAM" id="SSF48726">
    <property type="entry name" value="Immunoglobulin"/>
    <property type="match status" value="1"/>
</dbReference>
<keyword evidence="4" id="KW-1185">Reference proteome</keyword>
<keyword evidence="2" id="KW-0812">Transmembrane</keyword>
<dbReference type="SMART" id="SM00409">
    <property type="entry name" value="IG"/>
    <property type="match status" value="1"/>
</dbReference>
<evidence type="ECO:0000313" key="4">
    <source>
        <dbReference type="Proteomes" id="UP000248483"/>
    </source>
</evidence>
<dbReference type="SMART" id="SM00408">
    <property type="entry name" value="IGc2"/>
    <property type="match status" value="1"/>
</dbReference>
<dbReference type="Gene3D" id="2.60.40.10">
    <property type="entry name" value="Immunoglobulins"/>
    <property type="match status" value="1"/>
</dbReference>
<proteinExistence type="predicted"/>
<dbReference type="InParanoid" id="A0A2Y9MW79"/>
<feature type="transmembrane region" description="Helical" evidence="2">
    <location>
        <begin position="606"/>
        <end position="630"/>
    </location>
</feature>
<gene>
    <name evidence="5" type="primary">LOC111173406</name>
</gene>
<dbReference type="CDD" id="cd00096">
    <property type="entry name" value="Ig"/>
    <property type="match status" value="1"/>
</dbReference>
<keyword evidence="2" id="KW-0472">Membrane</keyword>
<dbReference type="Pfam" id="PF13927">
    <property type="entry name" value="Ig_3"/>
    <property type="match status" value="1"/>
</dbReference>
<evidence type="ECO:0000256" key="1">
    <source>
        <dbReference type="ARBA" id="ARBA00004328"/>
    </source>
</evidence>
<dbReference type="Proteomes" id="UP000248483">
    <property type="component" value="Unplaced"/>
</dbReference>
<keyword evidence="2" id="KW-1133">Transmembrane helix</keyword>
<reference evidence="5" key="1">
    <citation type="submission" date="2025-08" db="UniProtKB">
        <authorList>
            <consortium name="RefSeq"/>
        </authorList>
    </citation>
    <scope>IDENTIFICATION</scope>
    <source>
        <tissue evidence="5">Blood</tissue>
    </source>
</reference>
<organism evidence="4 5">
    <name type="scientific">Delphinapterus leucas</name>
    <name type="common">Beluga whale</name>
    <dbReference type="NCBI Taxonomy" id="9749"/>
    <lineage>
        <taxon>Eukaryota</taxon>
        <taxon>Metazoa</taxon>
        <taxon>Chordata</taxon>
        <taxon>Craniata</taxon>
        <taxon>Vertebrata</taxon>
        <taxon>Euteleostomi</taxon>
        <taxon>Mammalia</taxon>
        <taxon>Eutheria</taxon>
        <taxon>Laurasiatheria</taxon>
        <taxon>Artiodactyla</taxon>
        <taxon>Whippomorpha</taxon>
        <taxon>Cetacea</taxon>
        <taxon>Odontoceti</taxon>
        <taxon>Monodontidae</taxon>
        <taxon>Delphinapterus</taxon>
    </lineage>
</organism>
<sequence>MAHRNARLIKKMQKLHISPKKATVTVSIEKKKKRRPLASTTQGSDVPTWGQVKQLISRAQELVKQQNNPVTPITLFLAVLATISCVPSVNAATYWAYVPDPPLLQPISWSEAKFLVFYNDTVYGPLIGNIKQINMSVNYTNWFNIYPVCLSPLNLETGCVKAISYEHTDVYEETDQSVGLSGSPGILHFTGTNITLACPATSRREDLKDTIIWYKNGQPINIRGRISYASPLRDSSITITKVTGEDSGNYFCMKHLPREQGILIAGHKVTILNRKSKNQFPPFMTVNFPESNFERCIASWNNNQIWCTIDYTKGSVLISSIPVIDRFITFQKNWDIWKLALTYSNTPVITCVAPPYTLLIGSINIVNSSKGGYNISCVNCIFSSCMFPSAGTQSVLILKQPMYVMVPVHLKEPWYENTGVQAWVELSKALQRGRRFIGWLIVSLLALAALSAAAAAAGLALSQSINDAHLVNQLSRNTSLALSLQSHIDLQINNKLDEFKNTVLGIGDQMAALKLRMRLACHAKYTWICVTPYKYNGSIWEWEKVKMHLLSVWSDNNISLDLKNLNAEIQDMQNAHLDDISPENVIQTSLDHLKWLNAQSWITGRLSGFITLAIICLLWLIIFSCLFRILMQQYTTLGSKLHGISLQQKLKNKKGGPVGSSQP</sequence>
<name>A0A2Y9MW79_DELLE</name>
<dbReference type="GeneID" id="111173406"/>
<protein>
    <submittedName>
        <fullName evidence="5">Endogenous retrovirus group K member 9 Env polyprotein-like</fullName>
    </submittedName>
</protein>
<dbReference type="InterPro" id="IPR051255">
    <property type="entry name" value="Retroviral_env_glycoprotein"/>
</dbReference>
<accession>A0A2Y9MW79</accession>
<dbReference type="PROSITE" id="PS50835">
    <property type="entry name" value="IG_LIKE"/>
    <property type="match status" value="1"/>
</dbReference>
<evidence type="ECO:0000259" key="3">
    <source>
        <dbReference type="PROSITE" id="PS50835"/>
    </source>
</evidence>
<dbReference type="InterPro" id="IPR036179">
    <property type="entry name" value="Ig-like_dom_sf"/>
</dbReference>
<feature type="domain" description="Ig-like" evidence="3">
    <location>
        <begin position="191"/>
        <end position="252"/>
    </location>
</feature>
<comment type="subcellular location">
    <subcellularLocation>
        <location evidence="1">Virion</location>
    </subcellularLocation>
</comment>
<dbReference type="InterPro" id="IPR000328">
    <property type="entry name" value="GP41-like"/>
</dbReference>
<dbReference type="GO" id="GO:0005198">
    <property type="term" value="F:structural molecule activity"/>
    <property type="evidence" value="ECO:0007669"/>
    <property type="project" value="InterPro"/>
</dbReference>